<comment type="caution">
    <text evidence="2">The sequence shown here is derived from an EMBL/GenBank/DDBJ whole genome shotgun (WGS) entry which is preliminary data.</text>
</comment>
<reference evidence="2" key="1">
    <citation type="journal article" date="2014" name="Int. J. Syst. Evol. Microbiol.">
        <title>Complete genome sequence of Corynebacterium casei LMG S-19264T (=DSM 44701T), isolated from a smear-ripened cheese.</title>
        <authorList>
            <consortium name="US DOE Joint Genome Institute (JGI-PGF)"/>
            <person name="Walter F."/>
            <person name="Albersmeier A."/>
            <person name="Kalinowski J."/>
            <person name="Ruckert C."/>
        </authorList>
    </citation>
    <scope>NUCLEOTIDE SEQUENCE</scope>
    <source>
        <strain evidence="2">CGMCC 4.7272</strain>
    </source>
</reference>
<proteinExistence type="predicted"/>
<reference evidence="2" key="2">
    <citation type="submission" date="2020-09" db="EMBL/GenBank/DDBJ databases">
        <authorList>
            <person name="Sun Q."/>
            <person name="Zhou Y."/>
        </authorList>
    </citation>
    <scope>NUCLEOTIDE SEQUENCE</scope>
    <source>
        <strain evidence="2">CGMCC 4.7272</strain>
    </source>
</reference>
<evidence type="ECO:0000313" key="3">
    <source>
        <dbReference type="Proteomes" id="UP000625682"/>
    </source>
</evidence>
<dbReference type="Proteomes" id="UP000625682">
    <property type="component" value="Unassembled WGS sequence"/>
</dbReference>
<evidence type="ECO:0000313" key="2">
    <source>
        <dbReference type="EMBL" id="GGJ41179.1"/>
    </source>
</evidence>
<dbReference type="RefSeq" id="WP_189148944.1">
    <property type="nucleotide sequence ID" value="NZ_BAABER010000012.1"/>
</dbReference>
<dbReference type="EMBL" id="BMMU01000013">
    <property type="protein sequence ID" value="GGJ41179.1"/>
    <property type="molecule type" value="Genomic_DNA"/>
</dbReference>
<name>A0A917NYL7_9ACTN</name>
<organism evidence="2 3">
    <name type="scientific">Streptomyces lacrimifluminis</name>
    <dbReference type="NCBI Taxonomy" id="1500077"/>
    <lineage>
        <taxon>Bacteria</taxon>
        <taxon>Bacillati</taxon>
        <taxon>Actinomycetota</taxon>
        <taxon>Actinomycetes</taxon>
        <taxon>Kitasatosporales</taxon>
        <taxon>Streptomycetaceae</taxon>
        <taxon>Streptomyces</taxon>
    </lineage>
</organism>
<evidence type="ECO:0000256" key="1">
    <source>
        <dbReference type="SAM" id="MobiDB-lite"/>
    </source>
</evidence>
<dbReference type="AlphaFoldDB" id="A0A917NYL7"/>
<accession>A0A917NYL7</accession>
<protein>
    <submittedName>
        <fullName evidence="2">Uncharacterized protein</fullName>
    </submittedName>
</protein>
<keyword evidence="3" id="KW-1185">Reference proteome</keyword>
<feature type="region of interest" description="Disordered" evidence="1">
    <location>
        <begin position="54"/>
        <end position="78"/>
    </location>
</feature>
<feature type="compositionally biased region" description="Basic and acidic residues" evidence="1">
    <location>
        <begin position="66"/>
        <end position="78"/>
    </location>
</feature>
<sequence>MLSMRCVNCADKVQDFLRLTDAERTYVKEQIPKHFRLGAYYRCARDGCLRYQRRGNHKDGGSFPKPEAKNQAKDQAKD</sequence>
<gene>
    <name evidence="2" type="ORF">GCM10012282_42530</name>
</gene>